<accession>A0A0P9Q577</accession>
<gene>
    <name evidence="2" type="ORF">ALO70_02954</name>
</gene>
<dbReference type="PATRIC" id="fig|129137.4.peg.4343"/>
<sequence>MTDTNQTQSSPPHSLKAAHTVTHTEGQKVDDNHLYNLSTRIDLLKQEANLEAPVRAPESKHTSLKVTFTGPELRAFKALSESLKVSDNTLIAHAISGQPIDLAKCRREKRITTTVIEKIMLNSRSNFAQLESFIKDSSNCILEQRRVKIEFALKKISEAFYTIIERSNKTVEVVDLAVTNKDYAQALELYKTENINAVLKFHEVKKNRALNQHLQKQNKKVDQSRTVNMNTNSKNYRVDRSAAEQFKESKNTAFGKRSLVSQGLIPCFENLQLLSVEYKEATTFHRKLLIALHELNGHFKSRTITMAVDTDNEHLIEKEFKEITLKLQAVYNILIENIPKI</sequence>
<comment type="caution">
    <text evidence="2">The sequence shown here is derived from an EMBL/GenBank/DDBJ whole genome shotgun (WGS) entry which is preliminary data.</text>
</comment>
<evidence type="ECO:0000313" key="2">
    <source>
        <dbReference type="EMBL" id="KPX26170.1"/>
    </source>
</evidence>
<dbReference type="EMBL" id="LJQI01000277">
    <property type="protein sequence ID" value="KPX26170.1"/>
    <property type="molecule type" value="Genomic_DNA"/>
</dbReference>
<feature type="compositionally biased region" description="Polar residues" evidence="1">
    <location>
        <begin position="1"/>
        <end position="12"/>
    </location>
</feature>
<feature type="region of interest" description="Disordered" evidence="1">
    <location>
        <begin position="1"/>
        <end position="26"/>
    </location>
</feature>
<dbReference type="Proteomes" id="UP000050490">
    <property type="component" value="Unassembled WGS sequence"/>
</dbReference>
<organism evidence="2 3">
    <name type="scientific">Pseudomonas amygdali pv. eriobotryae</name>
    <dbReference type="NCBI Taxonomy" id="129137"/>
    <lineage>
        <taxon>Bacteria</taxon>
        <taxon>Pseudomonadati</taxon>
        <taxon>Pseudomonadota</taxon>
        <taxon>Gammaproteobacteria</taxon>
        <taxon>Pseudomonadales</taxon>
        <taxon>Pseudomonadaceae</taxon>
        <taxon>Pseudomonas</taxon>
        <taxon>Pseudomonas amygdali</taxon>
    </lineage>
</organism>
<evidence type="ECO:0000313" key="3">
    <source>
        <dbReference type="Proteomes" id="UP000050490"/>
    </source>
</evidence>
<dbReference type="RefSeq" id="WP_057421597.1">
    <property type="nucleotide sequence ID" value="NZ_LIID01000019.1"/>
</dbReference>
<proteinExistence type="predicted"/>
<protein>
    <submittedName>
        <fullName evidence="2">Uncharacterized protein</fullName>
    </submittedName>
</protein>
<reference evidence="2 3" key="1">
    <citation type="submission" date="2015-09" db="EMBL/GenBank/DDBJ databases">
        <title>Genome announcement of multiple Pseudomonas syringae strains.</title>
        <authorList>
            <person name="Thakur S."/>
            <person name="Wang P.W."/>
            <person name="Gong Y."/>
            <person name="Weir B.S."/>
            <person name="Guttman D.S."/>
        </authorList>
    </citation>
    <scope>NUCLEOTIDE SEQUENCE [LARGE SCALE GENOMIC DNA]</scope>
    <source>
        <strain evidence="2 3">ICMP4455</strain>
    </source>
</reference>
<evidence type="ECO:0000256" key="1">
    <source>
        <dbReference type="SAM" id="MobiDB-lite"/>
    </source>
</evidence>
<name>A0A0P9Q577_PSEA0</name>
<dbReference type="AlphaFoldDB" id="A0A0P9Q577"/>